<reference evidence="2 3" key="1">
    <citation type="submission" date="2017-11" db="EMBL/GenBank/DDBJ databases">
        <title>Animal gut microbial communities from fecal samples from Wisconsin, USA.</title>
        <authorList>
            <person name="Neumann A."/>
        </authorList>
    </citation>
    <scope>NUCLEOTIDE SEQUENCE [LARGE SCALE GENOMIC DNA]</scope>
    <source>
        <strain evidence="2 3">UWS3</strain>
    </source>
</reference>
<dbReference type="EMBL" id="PGEX01000001">
    <property type="protein sequence ID" value="PJJ41172.1"/>
    <property type="molecule type" value="Genomic_DNA"/>
</dbReference>
<keyword evidence="1" id="KW-0732">Signal</keyword>
<organism evidence="2 3">
    <name type="scientific">Hallerella succinigenes</name>
    <dbReference type="NCBI Taxonomy" id="1896222"/>
    <lineage>
        <taxon>Bacteria</taxon>
        <taxon>Pseudomonadati</taxon>
        <taxon>Fibrobacterota</taxon>
        <taxon>Fibrobacteria</taxon>
        <taxon>Fibrobacterales</taxon>
        <taxon>Fibrobacteraceae</taxon>
        <taxon>Hallerella</taxon>
    </lineage>
</organism>
<gene>
    <name evidence="2" type="ORF">BGX16_1130</name>
</gene>
<sequence length="182" mass="19781">MKKIMIAICALAVLSFAGEGRSVYSPFASYGLEISVVKPLSDAWKSNRTAFGNVNFISNFQILPYTSVTGDIGYSFPGNGFDAKIGLQQQLLPTDIAPFVGGMAGVQAIPEDDFADSFEKRIGPTVEANAGLYFFRESWISLRLKGSYQWTFADEMNHGFGVSLGILFANSRPGLKAIDVSR</sequence>
<dbReference type="RefSeq" id="WP_100425170.1">
    <property type="nucleotide sequence ID" value="NZ_JAQXKX010000002.1"/>
</dbReference>
<evidence type="ECO:0008006" key="4">
    <source>
        <dbReference type="Google" id="ProtNLM"/>
    </source>
</evidence>
<dbReference type="AlphaFoldDB" id="A0A2M9A626"/>
<evidence type="ECO:0000313" key="2">
    <source>
        <dbReference type="EMBL" id="PJJ41172.1"/>
    </source>
</evidence>
<evidence type="ECO:0000256" key="1">
    <source>
        <dbReference type="SAM" id="SignalP"/>
    </source>
</evidence>
<name>A0A2M9A626_9BACT</name>
<evidence type="ECO:0000313" key="3">
    <source>
        <dbReference type="Proteomes" id="UP000231134"/>
    </source>
</evidence>
<dbReference type="Proteomes" id="UP000231134">
    <property type="component" value="Unassembled WGS sequence"/>
</dbReference>
<proteinExistence type="predicted"/>
<feature type="signal peptide" evidence="1">
    <location>
        <begin position="1"/>
        <end position="17"/>
    </location>
</feature>
<dbReference type="OrthoDB" id="9809019at2"/>
<feature type="chain" id="PRO_5014909266" description="Outer membrane protein beta-barrel domain-containing protein" evidence="1">
    <location>
        <begin position="18"/>
        <end position="182"/>
    </location>
</feature>
<accession>A0A2M9A626</accession>
<comment type="caution">
    <text evidence="2">The sequence shown here is derived from an EMBL/GenBank/DDBJ whole genome shotgun (WGS) entry which is preliminary data.</text>
</comment>
<keyword evidence="3" id="KW-1185">Reference proteome</keyword>
<protein>
    <recommendedName>
        <fullName evidence="4">Outer membrane protein beta-barrel domain-containing protein</fullName>
    </recommendedName>
</protein>